<gene>
    <name evidence="4" type="ORF">EZI54_22170</name>
</gene>
<accession>A0ABY1ZI45</accession>
<protein>
    <submittedName>
        <fullName evidence="4">NmrA/HSCARG family protein</fullName>
    </submittedName>
</protein>
<dbReference type="EMBL" id="SJDL01000057">
    <property type="protein sequence ID" value="TBW47806.1"/>
    <property type="molecule type" value="Genomic_DNA"/>
</dbReference>
<reference evidence="4 5" key="1">
    <citation type="submission" date="2019-02" db="EMBL/GenBank/DDBJ databases">
        <title>Marinobacter halodurans sp. nov., a marine bacterium isolated from sea tidal flat.</title>
        <authorList>
            <person name="Yoo Y."/>
            <person name="Lee D.W."/>
            <person name="Kim B.S."/>
            <person name="Kim J.-J."/>
        </authorList>
    </citation>
    <scope>NUCLEOTIDE SEQUENCE [LARGE SCALE GENOMIC DNA]</scope>
    <source>
        <strain evidence="4 5">YJ-S3-2</strain>
    </source>
</reference>
<dbReference type="PANTHER" id="PTHR42748">
    <property type="entry name" value="NITROGEN METABOLITE REPRESSION PROTEIN NMRA FAMILY MEMBER"/>
    <property type="match status" value="1"/>
</dbReference>
<dbReference type="InterPro" id="IPR051164">
    <property type="entry name" value="NmrA-like_oxidored"/>
</dbReference>
<comment type="caution">
    <text evidence="4">The sequence shown here is derived from an EMBL/GenBank/DDBJ whole genome shotgun (WGS) entry which is preliminary data.</text>
</comment>
<evidence type="ECO:0000313" key="4">
    <source>
        <dbReference type="EMBL" id="TBW47806.1"/>
    </source>
</evidence>
<proteinExistence type="inferred from homology"/>
<dbReference type="CDD" id="cd05251">
    <property type="entry name" value="NmrA_like_SDR_a"/>
    <property type="match status" value="1"/>
</dbReference>
<dbReference type="InterPro" id="IPR036291">
    <property type="entry name" value="NAD(P)-bd_dom_sf"/>
</dbReference>
<dbReference type="Gene3D" id="3.90.25.10">
    <property type="entry name" value="UDP-galactose 4-epimerase, domain 1"/>
    <property type="match status" value="1"/>
</dbReference>
<organism evidence="4 5">
    <name type="scientific">Marinobacter halodurans</name>
    <dbReference type="NCBI Taxonomy" id="2528979"/>
    <lineage>
        <taxon>Bacteria</taxon>
        <taxon>Pseudomonadati</taxon>
        <taxon>Pseudomonadota</taxon>
        <taxon>Gammaproteobacteria</taxon>
        <taxon>Pseudomonadales</taxon>
        <taxon>Marinobacteraceae</taxon>
        <taxon>Marinobacter</taxon>
    </lineage>
</organism>
<feature type="domain" description="NmrA-like" evidence="3">
    <location>
        <begin position="5"/>
        <end position="272"/>
    </location>
</feature>
<evidence type="ECO:0000256" key="1">
    <source>
        <dbReference type="ARBA" id="ARBA00006328"/>
    </source>
</evidence>
<dbReference type="PANTHER" id="PTHR42748:SF7">
    <property type="entry name" value="NMRA LIKE REDOX SENSOR 1-RELATED"/>
    <property type="match status" value="1"/>
</dbReference>
<evidence type="ECO:0000256" key="2">
    <source>
        <dbReference type="ARBA" id="ARBA00022857"/>
    </source>
</evidence>
<keyword evidence="5" id="KW-1185">Reference proteome</keyword>
<dbReference type="Proteomes" id="UP000313645">
    <property type="component" value="Unassembled WGS sequence"/>
</dbReference>
<sequence length="302" mass="32903">MMNRKHTIAVLGASGQQGRGVVDALKAAGNFQVRAVTRNPDQYQGRADDVIYGDLDRPESLDKALRGAYGVFAVTNAWQPGADEIAQCRALITSAKKQGVEHFVWSTLPNVEAVSEGRFDVPHFTNKAKMDREVADAGFRYHSFVMPAFYYQNFLYNMAPQPQQDGTLGWTLPINPAVGIDMADIGELGNLVAAAFSLPEKAGQGQHLPHVGSRISFNEIINGYKAKGIELTFTQIPAGPFAEAVPGGRELTQMFDWFEAHGYYGGDYSQGQALAEQIVSRAPTGFFQWAENNLILKGGTGV</sequence>
<dbReference type="InterPro" id="IPR008030">
    <property type="entry name" value="NmrA-like"/>
</dbReference>
<dbReference type="SUPFAM" id="SSF51735">
    <property type="entry name" value="NAD(P)-binding Rossmann-fold domains"/>
    <property type="match status" value="1"/>
</dbReference>
<keyword evidence="2" id="KW-0521">NADP</keyword>
<comment type="similarity">
    <text evidence="1">Belongs to the NmrA-type oxidoreductase family.</text>
</comment>
<dbReference type="Pfam" id="PF05368">
    <property type="entry name" value="NmrA"/>
    <property type="match status" value="1"/>
</dbReference>
<evidence type="ECO:0000259" key="3">
    <source>
        <dbReference type="Pfam" id="PF05368"/>
    </source>
</evidence>
<dbReference type="Gene3D" id="3.40.50.720">
    <property type="entry name" value="NAD(P)-binding Rossmann-like Domain"/>
    <property type="match status" value="1"/>
</dbReference>
<evidence type="ECO:0000313" key="5">
    <source>
        <dbReference type="Proteomes" id="UP000313645"/>
    </source>
</evidence>
<name>A0ABY1ZI45_9GAMM</name>